<keyword evidence="4" id="KW-0472">Membrane</keyword>
<dbReference type="EMBL" id="JAJOZR010000012">
    <property type="protein sequence ID" value="MCD7110911.1"/>
    <property type="molecule type" value="Genomic_DNA"/>
</dbReference>
<evidence type="ECO:0000256" key="5">
    <source>
        <dbReference type="ARBA" id="ARBA00022734"/>
    </source>
</evidence>
<name>A0A9X1NVX1_9HYPH</name>
<proteinExistence type="inferred from homology"/>
<reference evidence="8" key="1">
    <citation type="submission" date="2021-12" db="EMBL/GenBank/DDBJ databases">
        <authorList>
            <person name="Li Y."/>
        </authorList>
    </citation>
    <scope>NUCLEOTIDE SEQUENCE</scope>
    <source>
        <strain evidence="8">DKSPLA3</strain>
    </source>
</reference>
<evidence type="ECO:0000256" key="7">
    <source>
        <dbReference type="SAM" id="SignalP"/>
    </source>
</evidence>
<dbReference type="Proteomes" id="UP001139089">
    <property type="component" value="Unassembled WGS sequence"/>
</dbReference>
<evidence type="ECO:0000256" key="4">
    <source>
        <dbReference type="ARBA" id="ARBA00022475"/>
    </source>
</evidence>
<gene>
    <name evidence="8" type="ORF">LRX75_17905</name>
</gene>
<dbReference type="AlphaFoldDB" id="A0A9X1NVX1"/>
<keyword evidence="9" id="KW-1185">Reference proteome</keyword>
<comment type="similarity">
    <text evidence="2">Belongs to the BA14k family.</text>
</comment>
<evidence type="ECO:0000313" key="8">
    <source>
        <dbReference type="EMBL" id="MCD7110911.1"/>
    </source>
</evidence>
<keyword evidence="4" id="KW-1003">Cell membrane</keyword>
<dbReference type="GO" id="GO:0030246">
    <property type="term" value="F:carbohydrate binding"/>
    <property type="evidence" value="ECO:0007669"/>
    <property type="project" value="UniProtKB-KW"/>
</dbReference>
<evidence type="ECO:0000256" key="1">
    <source>
        <dbReference type="ARBA" id="ARBA00004167"/>
    </source>
</evidence>
<evidence type="ECO:0000256" key="6">
    <source>
        <dbReference type="ARBA" id="ARBA00025321"/>
    </source>
</evidence>
<dbReference type="RefSeq" id="WP_231816042.1">
    <property type="nucleotide sequence ID" value="NZ_JAJOZR010000012.1"/>
</dbReference>
<keyword evidence="5" id="KW-0430">Lectin</keyword>
<evidence type="ECO:0000256" key="3">
    <source>
        <dbReference type="ARBA" id="ARBA00020552"/>
    </source>
</evidence>
<sequence>MGLFNAKLLSAAGLSAALFVTSFVPVQAMVPIPVQKPVQTANAAEPVQYRDRDRDDWRRRGMHRRGDAYYYNGHRGYRERRRGYREHNGVWFPLAAFATGAIIGGAINNDRPARVGGSHVAWCQDRYRSYRAYDNTYQPNSGPRRQCNSPY</sequence>
<comment type="function">
    <text evidence="6">Has immunoglobulin-binding and hemagglutination properties, and can bind to mannose. Essential for virulence. May be involved in LPS biosynthesis or polysaccharide transport.</text>
</comment>
<dbReference type="Pfam" id="PF07886">
    <property type="entry name" value="BA14K"/>
    <property type="match status" value="1"/>
</dbReference>
<comment type="caution">
    <text evidence="8">The sequence shown here is derived from an EMBL/GenBank/DDBJ whole genome shotgun (WGS) entry which is preliminary data.</text>
</comment>
<accession>A0A9X1NVX1</accession>
<protein>
    <recommendedName>
        <fullName evidence="3">Lectin-like protein BA14k</fullName>
    </recommendedName>
</protein>
<evidence type="ECO:0000313" key="9">
    <source>
        <dbReference type="Proteomes" id="UP001139089"/>
    </source>
</evidence>
<keyword evidence="7" id="KW-0732">Signal</keyword>
<feature type="signal peptide" evidence="7">
    <location>
        <begin position="1"/>
        <end position="28"/>
    </location>
</feature>
<dbReference type="GO" id="GO:0016020">
    <property type="term" value="C:membrane"/>
    <property type="evidence" value="ECO:0007669"/>
    <property type="project" value="UniProtKB-SubCell"/>
</dbReference>
<dbReference type="InterPro" id="IPR012413">
    <property type="entry name" value="BA14K"/>
</dbReference>
<comment type="subcellular location">
    <subcellularLocation>
        <location evidence="1">Membrane</location>
        <topology evidence="1">Single-pass membrane protein</topology>
    </subcellularLocation>
</comment>
<feature type="chain" id="PRO_5040904833" description="Lectin-like protein BA14k" evidence="7">
    <location>
        <begin position="29"/>
        <end position="151"/>
    </location>
</feature>
<organism evidence="8 9">
    <name type="scientific">Rhizobium quercicola</name>
    <dbReference type="NCBI Taxonomy" id="2901226"/>
    <lineage>
        <taxon>Bacteria</taxon>
        <taxon>Pseudomonadati</taxon>
        <taxon>Pseudomonadota</taxon>
        <taxon>Alphaproteobacteria</taxon>
        <taxon>Hyphomicrobiales</taxon>
        <taxon>Rhizobiaceae</taxon>
        <taxon>Rhizobium/Agrobacterium group</taxon>
        <taxon>Rhizobium</taxon>
    </lineage>
</organism>
<evidence type="ECO:0000256" key="2">
    <source>
        <dbReference type="ARBA" id="ARBA00010270"/>
    </source>
</evidence>